<dbReference type="AlphaFoldDB" id="G2Z4U2"/>
<evidence type="ECO:0000256" key="2">
    <source>
        <dbReference type="SAM" id="SignalP"/>
    </source>
</evidence>
<name>G2Z4U2_FLABF</name>
<feature type="chain" id="PRO_5003441220" evidence="2">
    <location>
        <begin position="18"/>
        <end position="306"/>
    </location>
</feature>
<dbReference type="RefSeq" id="WP_014085106.1">
    <property type="nucleotide sequence ID" value="NC_016001.1"/>
</dbReference>
<dbReference type="GO" id="GO:0016787">
    <property type="term" value="F:hydrolase activity"/>
    <property type="evidence" value="ECO:0007669"/>
    <property type="project" value="UniProtKB-KW"/>
</dbReference>
<gene>
    <name evidence="4" type="ordered locus">FBFL15_2662</name>
</gene>
<dbReference type="HOGENOM" id="CLU_012494_4_0_10"/>
<proteinExistence type="predicted"/>
<dbReference type="EMBL" id="FQ859183">
    <property type="protein sequence ID" value="CCB70654.1"/>
    <property type="molecule type" value="Genomic_DNA"/>
</dbReference>
<evidence type="ECO:0000256" key="1">
    <source>
        <dbReference type="ARBA" id="ARBA00022801"/>
    </source>
</evidence>
<keyword evidence="5" id="KW-1185">Reference proteome</keyword>
<evidence type="ECO:0000313" key="5">
    <source>
        <dbReference type="Proteomes" id="UP000009186"/>
    </source>
</evidence>
<dbReference type="SUPFAM" id="SSF53474">
    <property type="entry name" value="alpha/beta-Hydrolases"/>
    <property type="match status" value="1"/>
</dbReference>
<dbReference type="PANTHER" id="PTHR48081">
    <property type="entry name" value="AB HYDROLASE SUPERFAMILY PROTEIN C4A8.06C"/>
    <property type="match status" value="1"/>
</dbReference>
<keyword evidence="1" id="KW-0378">Hydrolase</keyword>
<evidence type="ECO:0000259" key="3">
    <source>
        <dbReference type="Pfam" id="PF20434"/>
    </source>
</evidence>
<feature type="signal peptide" evidence="2">
    <location>
        <begin position="1"/>
        <end position="17"/>
    </location>
</feature>
<accession>G2Z4U2</accession>
<dbReference type="InterPro" id="IPR050300">
    <property type="entry name" value="GDXG_lipolytic_enzyme"/>
</dbReference>
<dbReference type="STRING" id="1034807.FBFL15_2662"/>
<dbReference type="Pfam" id="PF20434">
    <property type="entry name" value="BD-FAE"/>
    <property type="match status" value="1"/>
</dbReference>
<protein>
    <submittedName>
        <fullName evidence="4">Esterase/lipase family protein</fullName>
    </submittedName>
</protein>
<keyword evidence="2" id="KW-0732">Signal</keyword>
<dbReference type="Gene3D" id="3.40.50.1820">
    <property type="entry name" value="alpha/beta hydrolase"/>
    <property type="match status" value="1"/>
</dbReference>
<dbReference type="InterPro" id="IPR029058">
    <property type="entry name" value="AB_hydrolase_fold"/>
</dbReference>
<dbReference type="eggNOG" id="COG0657">
    <property type="taxonomic scope" value="Bacteria"/>
</dbReference>
<organism evidence="4 5">
    <name type="scientific">Flavobacterium branchiophilum (strain FL-15)</name>
    <dbReference type="NCBI Taxonomy" id="1034807"/>
    <lineage>
        <taxon>Bacteria</taxon>
        <taxon>Pseudomonadati</taxon>
        <taxon>Bacteroidota</taxon>
        <taxon>Flavobacteriia</taxon>
        <taxon>Flavobacteriales</taxon>
        <taxon>Flavobacteriaceae</taxon>
        <taxon>Flavobacterium</taxon>
    </lineage>
</organism>
<dbReference type="Proteomes" id="UP000009186">
    <property type="component" value="Chromosome"/>
</dbReference>
<dbReference type="KEGG" id="fbr:FBFL15_2662"/>
<feature type="domain" description="BD-FAE-like" evidence="3">
    <location>
        <begin position="68"/>
        <end position="245"/>
    </location>
</feature>
<sequence length="306" mass="34622">MKVLLLFLTFNCCFSQAIIDTSYTIHSTYNKEVKKFPFIKKAVFPINNKVQLFNDVSYKTIQNRNLTLDIFIKKDNNSHAGVILIHGGGWKSGNKTQMHSLAHEIATNGFTCICVEFRLSDEAKFPAGILDIKSAIQFVKKNAQKYSINKNQIAVLGCSSGGQMATLIGTTNGNRKFEEHIENNNSDVQAIINLDGILAFNHPESQEGKLATLWLNGSYEEVPNIWKEASALEHCNSKTPPILFINSPITRFHAGENDMINKLRDYGIHYEVKNIANAPHSFWFFHPWFEEVVNSSTQFLNTIFNK</sequence>
<evidence type="ECO:0000313" key="4">
    <source>
        <dbReference type="EMBL" id="CCB70654.1"/>
    </source>
</evidence>
<dbReference type="InterPro" id="IPR049492">
    <property type="entry name" value="BD-FAE-like_dom"/>
</dbReference>
<reference evidence="4 5" key="1">
    <citation type="journal article" date="2011" name="Appl. Environ. Microbiol.">
        <title>Complete genome sequence of the fish pathogen Flavobacterium branchiophilum.</title>
        <authorList>
            <consortium name="1:IP"/>
            <consortium name="Microbial Evolutionary Genomics,F-75015 Paris"/>
            <consortium name="France 2:CNRS"/>
            <consortium name="URA2171"/>
            <consortium name="F-75015 Paris,France 3:Unite de Virologie et Immunologie Mol."/>
            <consortium name="INRA,78352 Jouy en Josas Cedex"/>
            <consortium name="France. 4:Unite de Mathemathique"/>
            <consortium name="Informatique et Genome,INRA"/>
            <consortium name="78352 Jouy en Josas Cedex"/>
            <consortium name="France. 5:CEA/Genoscope"/>
            <consortium name="Evry"/>
            <consortium name="France"/>
            <person name="Touchon M."/>
            <person name="Barbier P."/>
            <person name="Bernardet J.F."/>
            <person name="Loux V."/>
            <person name="Vacherie B."/>
            <person name="Barbe V."/>
            <person name="Rocha E.P."/>
            <person name="Duchaud E."/>
        </authorList>
    </citation>
    <scope>NUCLEOTIDE SEQUENCE [LARGE SCALE GENOMIC DNA]</scope>
    <source>
        <strain evidence="4 5">FL-15</strain>
    </source>
</reference>
<dbReference type="PANTHER" id="PTHR48081:SF13">
    <property type="entry name" value="ALPHA_BETA HYDROLASE"/>
    <property type="match status" value="1"/>
</dbReference>